<evidence type="ECO:0000313" key="2">
    <source>
        <dbReference type="Proteomes" id="UP001234297"/>
    </source>
</evidence>
<dbReference type="Proteomes" id="UP001234297">
    <property type="component" value="Chromosome 4"/>
</dbReference>
<sequence>MEGGVGSSRARVEGLGGSEGRSKPGGEIREGGRIGLLGGGRGLVDGERVLVARRLCESGGRDLVDGERGLVARRLCEGGGRGLVDGERVLVARRLCERLRRKDGLSGSVVMVFLPEGLSDSVVQPDVLSGVVFQPGLVGIFQQN</sequence>
<accession>A0ACC2K9T8</accession>
<comment type="caution">
    <text evidence="1">The sequence shown here is derived from an EMBL/GenBank/DDBJ whole genome shotgun (WGS) entry which is preliminary data.</text>
</comment>
<evidence type="ECO:0000313" key="1">
    <source>
        <dbReference type="EMBL" id="KAJ8617905.1"/>
    </source>
</evidence>
<proteinExistence type="predicted"/>
<keyword evidence="2" id="KW-1185">Reference proteome</keyword>
<protein>
    <submittedName>
        <fullName evidence="1">Uncharacterized protein</fullName>
    </submittedName>
</protein>
<name>A0ACC2K9T8_PERAE</name>
<organism evidence="1 2">
    <name type="scientific">Persea americana</name>
    <name type="common">Avocado</name>
    <dbReference type="NCBI Taxonomy" id="3435"/>
    <lineage>
        <taxon>Eukaryota</taxon>
        <taxon>Viridiplantae</taxon>
        <taxon>Streptophyta</taxon>
        <taxon>Embryophyta</taxon>
        <taxon>Tracheophyta</taxon>
        <taxon>Spermatophyta</taxon>
        <taxon>Magnoliopsida</taxon>
        <taxon>Magnoliidae</taxon>
        <taxon>Laurales</taxon>
        <taxon>Lauraceae</taxon>
        <taxon>Persea</taxon>
    </lineage>
</organism>
<gene>
    <name evidence="1" type="ORF">MRB53_014091</name>
</gene>
<reference evidence="1 2" key="1">
    <citation type="journal article" date="2022" name="Hortic Res">
        <title>A haplotype resolved chromosomal level avocado genome allows analysis of novel avocado genes.</title>
        <authorList>
            <person name="Nath O."/>
            <person name="Fletcher S.J."/>
            <person name="Hayward A."/>
            <person name="Shaw L.M."/>
            <person name="Masouleh A.K."/>
            <person name="Furtado A."/>
            <person name="Henry R.J."/>
            <person name="Mitter N."/>
        </authorList>
    </citation>
    <scope>NUCLEOTIDE SEQUENCE [LARGE SCALE GENOMIC DNA]</scope>
    <source>
        <strain evidence="2">cv. Hass</strain>
    </source>
</reference>
<dbReference type="EMBL" id="CM056812">
    <property type="protein sequence ID" value="KAJ8617905.1"/>
    <property type="molecule type" value="Genomic_DNA"/>
</dbReference>